<keyword evidence="6" id="KW-1185">Reference proteome</keyword>
<dbReference type="SUPFAM" id="SSF56112">
    <property type="entry name" value="Protein kinase-like (PK-like)"/>
    <property type="match status" value="1"/>
</dbReference>
<dbReference type="Proteomes" id="UP000245609">
    <property type="component" value="Unassembled WGS sequence"/>
</dbReference>
<feature type="transmembrane region" description="Helical" evidence="3">
    <location>
        <begin position="227"/>
        <end position="251"/>
    </location>
</feature>
<comment type="caution">
    <text evidence="5">The sequence shown here is derived from an EMBL/GenBank/DDBJ whole genome shotgun (WGS) entry which is preliminary data.</text>
</comment>
<evidence type="ECO:0000313" key="6">
    <source>
        <dbReference type="Proteomes" id="UP000245609"/>
    </source>
</evidence>
<evidence type="ECO:0000256" key="1">
    <source>
        <dbReference type="ARBA" id="ARBA00009670"/>
    </source>
</evidence>
<evidence type="ECO:0000256" key="3">
    <source>
        <dbReference type="SAM" id="Phobius"/>
    </source>
</evidence>
<dbReference type="InterPro" id="IPR044095">
    <property type="entry name" value="ADCK2_dom"/>
</dbReference>
<keyword evidence="3" id="KW-0812">Transmembrane</keyword>
<dbReference type="OrthoDB" id="1290869at2759"/>
<keyword evidence="3" id="KW-0472">Membrane</keyword>
<gene>
    <name evidence="5" type="ORF">BB560_002793</name>
</gene>
<dbReference type="PANTHER" id="PTHR45890">
    <property type="entry name" value="AARF DOMAIN CONTAINING KINASE 2 (PREDICTED)"/>
    <property type="match status" value="1"/>
</dbReference>
<accession>A0A2T9ZDX7</accession>
<proteinExistence type="inferred from homology"/>
<dbReference type="CDD" id="cd13971">
    <property type="entry name" value="ADCK2-like"/>
    <property type="match status" value="1"/>
</dbReference>
<dbReference type="GO" id="GO:0005739">
    <property type="term" value="C:mitochondrion"/>
    <property type="evidence" value="ECO:0007669"/>
    <property type="project" value="TreeGrafter"/>
</dbReference>
<dbReference type="Pfam" id="PF03109">
    <property type="entry name" value="ABC1"/>
    <property type="match status" value="1"/>
</dbReference>
<evidence type="ECO:0000313" key="5">
    <source>
        <dbReference type="EMBL" id="PVV02747.1"/>
    </source>
</evidence>
<dbReference type="AlphaFoldDB" id="A0A2T9ZDX7"/>
<dbReference type="STRING" id="133381.A0A2T9ZDX7"/>
<organism evidence="5 6">
    <name type="scientific">Smittium megazygosporum</name>
    <dbReference type="NCBI Taxonomy" id="133381"/>
    <lineage>
        <taxon>Eukaryota</taxon>
        <taxon>Fungi</taxon>
        <taxon>Fungi incertae sedis</taxon>
        <taxon>Zoopagomycota</taxon>
        <taxon>Kickxellomycotina</taxon>
        <taxon>Harpellomycetes</taxon>
        <taxon>Harpellales</taxon>
        <taxon>Legeriomycetaceae</taxon>
        <taxon>Smittium</taxon>
    </lineage>
</organism>
<keyword evidence="3" id="KW-1133">Transmembrane helix</keyword>
<feature type="domain" description="ABC1 atypical kinase-like" evidence="4">
    <location>
        <begin position="439"/>
        <end position="589"/>
    </location>
</feature>
<dbReference type="PANTHER" id="PTHR45890:SF1">
    <property type="entry name" value="AARF DOMAIN CONTAINING KINASE 2"/>
    <property type="match status" value="1"/>
</dbReference>
<dbReference type="InterPro" id="IPR052402">
    <property type="entry name" value="ADCK_kinase"/>
</dbReference>
<protein>
    <recommendedName>
        <fullName evidence="4">ABC1 atypical kinase-like domain-containing protein</fullName>
    </recommendedName>
</protein>
<dbReference type="InterPro" id="IPR004147">
    <property type="entry name" value="ABC1_dom"/>
</dbReference>
<dbReference type="EMBL" id="MBFS01000345">
    <property type="protein sequence ID" value="PVV02747.1"/>
    <property type="molecule type" value="Genomic_DNA"/>
</dbReference>
<evidence type="ECO:0000259" key="4">
    <source>
        <dbReference type="Pfam" id="PF03109"/>
    </source>
</evidence>
<dbReference type="InterPro" id="IPR011009">
    <property type="entry name" value="Kinase-like_dom_sf"/>
</dbReference>
<evidence type="ECO:0000256" key="2">
    <source>
        <dbReference type="SAM" id="MobiDB-lite"/>
    </source>
</evidence>
<name>A0A2T9ZDX7_9FUNG</name>
<feature type="region of interest" description="Disordered" evidence="2">
    <location>
        <begin position="371"/>
        <end position="390"/>
    </location>
</feature>
<sequence>MFKVLHSSKTKTFKNLFSLDARFVSETPLFKSRACFKSPVEYSNISKKSTFNNPSPFTRRFYCPGSFTYKTHRIYPQTVNKRCLFSSSQISNKGSGSKRSSNSNRYSSTAGNCFLLATGSVALYITFSKKDSILESDLVNKLRSLIRYFARFNFAPKTLQCASNSEASPPPSPLDHLLIEPLDQSEKRSFLIDMLKKQLDFLLSAKRAIFFALNEHLIEPIKTMTRFFYLLALFSPVFVTVPILFACDFIFPNENGSNSKCWQLWYSLVSNQMSLAGPAFIKLSQWAATRTDIFSLEFCDELSKFHSRNKPHSFAFTLKSIQDTLTLDIDTVFEWIEQTPLGVGAIAQVHKAKLRQEFVDDLLEKSQKYLENETSENGSKKRSNSSRPRLVGNESSVDYTIEYINSIFPLLISKKPNCRIKPDFWDAERFAKLSQFLSCNQTVVLKILHPRVEKLMNRDLRILSFFAKLASYIPTLKWLSLDEEVKIFGDLMKSQLDLRIEAANMVLFDKNFKDRNSVDFPIPIVQLSSKNVLVETIVDGIPLNIFLESLPNSFGPEMAKIGLNSFMRMLISDNFVHSDLHPGNIVVNFSPPQPLPWPLKTFLKLVYFKQLVDYKLGKIPERPKLVVDEFGIGADKMPSEKQVSETVLQLYKNHQNVTDYINKLFAAGYKPRMTYLDSGLVTVLNKVSRRNFLDLFEAVCSFDGYRAGSLMVTRSRTPELVLNADEFSLEIQDIVTEVKKSSLSLSQVTASQILGRALNSSRVFHVRVDPSFVNVAVAILILEGIGRQMDENLDLLNTSLPILREVMRFEAQQSLDPRNISLSENQKTFATIDDMNGESIMVSTETFSDEKDIQLKPGSDDSDELESKAIEFSHKVGVLKFWAYVEFKHYIDSVSTWLYDENFEIFGQFSPFVEFISY</sequence>
<comment type="similarity">
    <text evidence="1">Belongs to the protein kinase superfamily. ADCK protein kinase family.</text>
</comment>
<reference evidence="5 6" key="1">
    <citation type="journal article" date="2018" name="MBio">
        <title>Comparative Genomics Reveals the Core Gene Toolbox for the Fungus-Insect Symbiosis.</title>
        <authorList>
            <person name="Wang Y."/>
            <person name="Stata M."/>
            <person name="Wang W."/>
            <person name="Stajich J.E."/>
            <person name="White M.M."/>
            <person name="Moncalvo J.M."/>
        </authorList>
    </citation>
    <scope>NUCLEOTIDE SEQUENCE [LARGE SCALE GENOMIC DNA]</scope>
    <source>
        <strain evidence="5 6">SC-DP-2</strain>
    </source>
</reference>